<dbReference type="Proteomes" id="UP000325577">
    <property type="component" value="Linkage Group LG0"/>
</dbReference>
<protein>
    <submittedName>
        <fullName evidence="2">Uncharacterized protein</fullName>
    </submittedName>
</protein>
<reference evidence="2 3" key="1">
    <citation type="submission" date="2019-09" db="EMBL/GenBank/DDBJ databases">
        <title>A chromosome-level genome assembly of the Chinese tupelo Nyssa sinensis.</title>
        <authorList>
            <person name="Yang X."/>
            <person name="Kang M."/>
            <person name="Yang Y."/>
            <person name="Xiong H."/>
            <person name="Wang M."/>
            <person name="Zhang Z."/>
            <person name="Wang Z."/>
            <person name="Wu H."/>
            <person name="Ma T."/>
            <person name="Liu J."/>
            <person name="Xi Z."/>
        </authorList>
    </citation>
    <scope>NUCLEOTIDE SEQUENCE [LARGE SCALE GENOMIC DNA]</scope>
    <source>
        <strain evidence="2">J267</strain>
        <tissue evidence="2">Leaf</tissue>
    </source>
</reference>
<accession>A0A5J5C4T2</accession>
<sequence length="128" mass="14094">MPNATAIGEHQDEEDHDEGDHKLQHNAAIEYKYLIGIQAAKWKGGIKQWLYADPSKVRRPSLREEVLEKAVLSHGMEIISFTQRNILKMVVALLTKDSDSKGGVALSASWMVAALLVKDNNSKGGGAR</sequence>
<dbReference type="InterPro" id="IPR017946">
    <property type="entry name" value="PLC-like_Pdiesterase_TIM-brl"/>
</dbReference>
<keyword evidence="3" id="KW-1185">Reference proteome</keyword>
<dbReference type="AlphaFoldDB" id="A0A5J5C4T2"/>
<dbReference type="GO" id="GO:0008081">
    <property type="term" value="F:phosphoric diester hydrolase activity"/>
    <property type="evidence" value="ECO:0007669"/>
    <property type="project" value="InterPro"/>
</dbReference>
<dbReference type="GO" id="GO:0006629">
    <property type="term" value="P:lipid metabolic process"/>
    <property type="evidence" value="ECO:0007669"/>
    <property type="project" value="InterPro"/>
</dbReference>
<organism evidence="2 3">
    <name type="scientific">Nyssa sinensis</name>
    <dbReference type="NCBI Taxonomy" id="561372"/>
    <lineage>
        <taxon>Eukaryota</taxon>
        <taxon>Viridiplantae</taxon>
        <taxon>Streptophyta</taxon>
        <taxon>Embryophyta</taxon>
        <taxon>Tracheophyta</taxon>
        <taxon>Spermatophyta</taxon>
        <taxon>Magnoliopsida</taxon>
        <taxon>eudicotyledons</taxon>
        <taxon>Gunneridae</taxon>
        <taxon>Pentapetalae</taxon>
        <taxon>asterids</taxon>
        <taxon>Cornales</taxon>
        <taxon>Nyssaceae</taxon>
        <taxon>Nyssa</taxon>
    </lineage>
</organism>
<dbReference type="OrthoDB" id="269822at2759"/>
<feature type="region of interest" description="Disordered" evidence="1">
    <location>
        <begin position="1"/>
        <end position="21"/>
    </location>
</feature>
<name>A0A5J5C4T2_9ASTE</name>
<evidence type="ECO:0000256" key="1">
    <source>
        <dbReference type="SAM" id="MobiDB-lite"/>
    </source>
</evidence>
<dbReference type="EMBL" id="CM018031">
    <property type="protein sequence ID" value="KAA8549976.1"/>
    <property type="molecule type" value="Genomic_DNA"/>
</dbReference>
<dbReference type="SUPFAM" id="SSF51695">
    <property type="entry name" value="PLC-like phosphodiesterases"/>
    <property type="match status" value="1"/>
</dbReference>
<proteinExistence type="predicted"/>
<gene>
    <name evidence="2" type="ORF">F0562_001667</name>
</gene>
<evidence type="ECO:0000313" key="2">
    <source>
        <dbReference type="EMBL" id="KAA8549976.1"/>
    </source>
</evidence>
<evidence type="ECO:0000313" key="3">
    <source>
        <dbReference type="Proteomes" id="UP000325577"/>
    </source>
</evidence>